<gene>
    <name evidence="3" type="ORF">PAPYR_10047</name>
</gene>
<evidence type="ECO:0000256" key="2">
    <source>
        <dbReference type="SAM" id="SignalP"/>
    </source>
</evidence>
<feature type="signal peptide" evidence="2">
    <location>
        <begin position="1"/>
        <end position="18"/>
    </location>
</feature>
<feature type="chain" id="PRO_5047363125" evidence="2">
    <location>
        <begin position="19"/>
        <end position="313"/>
    </location>
</feature>
<keyword evidence="1" id="KW-1133">Transmembrane helix</keyword>
<evidence type="ECO:0000256" key="1">
    <source>
        <dbReference type="SAM" id="Phobius"/>
    </source>
</evidence>
<keyword evidence="1" id="KW-0812">Transmembrane</keyword>
<keyword evidence="4" id="KW-1185">Reference proteome</keyword>
<feature type="transmembrane region" description="Helical" evidence="1">
    <location>
        <begin position="117"/>
        <end position="142"/>
    </location>
</feature>
<dbReference type="Proteomes" id="UP001141327">
    <property type="component" value="Unassembled WGS sequence"/>
</dbReference>
<keyword evidence="2" id="KW-0732">Signal</keyword>
<comment type="caution">
    <text evidence="3">The sequence shown here is derived from an EMBL/GenBank/DDBJ whole genome shotgun (WGS) entry which is preliminary data.</text>
</comment>
<evidence type="ECO:0000313" key="4">
    <source>
        <dbReference type="Proteomes" id="UP001141327"/>
    </source>
</evidence>
<keyword evidence="1" id="KW-0472">Membrane</keyword>
<name>A0ABQ8UBR4_9EUKA</name>
<protein>
    <submittedName>
        <fullName evidence="3">Uncharacterized protein</fullName>
    </submittedName>
</protein>
<evidence type="ECO:0000313" key="3">
    <source>
        <dbReference type="EMBL" id="KAJ4455072.1"/>
    </source>
</evidence>
<accession>A0ABQ8UBR4</accession>
<reference evidence="3" key="1">
    <citation type="journal article" date="2022" name="bioRxiv">
        <title>Genomics of Preaxostyla Flagellates Illuminates Evolutionary Transitions and the Path Towards Mitochondrial Loss.</title>
        <authorList>
            <person name="Novak L.V.F."/>
            <person name="Treitli S.C."/>
            <person name="Pyrih J."/>
            <person name="Halakuc P."/>
            <person name="Pipaliya S.V."/>
            <person name="Vacek V."/>
            <person name="Brzon O."/>
            <person name="Soukal P."/>
            <person name="Eme L."/>
            <person name="Dacks J.B."/>
            <person name="Karnkowska A."/>
            <person name="Elias M."/>
            <person name="Hampl V."/>
        </authorList>
    </citation>
    <scope>NUCLEOTIDE SEQUENCE</scope>
    <source>
        <strain evidence="3">RCP-MX</strain>
    </source>
</reference>
<sequence>MPTSFFLHLCLVVVAVSATTTNYLKLPATNATTCSACCITGTCDTGVKCCSDFVGGQYRCCPEGYTCCGDYCCPESQSCNVCGSQCCYQMTDTCLFSGGCPAPPSIPTATPNYSSPVIPIVVAVVVSVVVVSFITIVAIVVVNKRRKTAHPAGRPVPARPPVSIPLATITRHPVPASSGPGMILPTEKIITPAPLAPPPPYAQPALVSMPMPMMPMMGMPTAPPAPGMNTTISFEMQPMAMVPQQPMAMLAPATIISGIPNMGPGAPRNNDYAANVPMYMPAAPAPDAGSMPMYMPSATATAGPPAYGNMPTL</sequence>
<dbReference type="EMBL" id="JAPMOS010000121">
    <property type="protein sequence ID" value="KAJ4455072.1"/>
    <property type="molecule type" value="Genomic_DNA"/>
</dbReference>
<organism evidence="3 4">
    <name type="scientific">Paratrimastix pyriformis</name>
    <dbReference type="NCBI Taxonomy" id="342808"/>
    <lineage>
        <taxon>Eukaryota</taxon>
        <taxon>Metamonada</taxon>
        <taxon>Preaxostyla</taxon>
        <taxon>Paratrimastigidae</taxon>
        <taxon>Paratrimastix</taxon>
    </lineage>
</organism>
<proteinExistence type="predicted"/>